<keyword evidence="3" id="KW-0813">Transport</keyword>
<keyword evidence="4" id="KW-0812">Transmembrane</keyword>
<keyword evidence="8" id="KW-1185">Reference proteome</keyword>
<evidence type="ECO:0000256" key="1">
    <source>
        <dbReference type="ARBA" id="ARBA00004651"/>
    </source>
</evidence>
<dbReference type="GO" id="GO:0005886">
    <property type="term" value="C:plasma membrane"/>
    <property type="evidence" value="ECO:0007669"/>
    <property type="project" value="UniProtKB-SubCell"/>
</dbReference>
<accession>A0A1Q2D5I3</accession>
<evidence type="ECO:0000256" key="4">
    <source>
        <dbReference type="ARBA" id="ARBA00022692"/>
    </source>
</evidence>
<dbReference type="Pfam" id="PF07690">
    <property type="entry name" value="MFS_1"/>
    <property type="match status" value="1"/>
</dbReference>
<dbReference type="KEGG" id="vpi:BW732_04775"/>
<name>A0A1Q2D5I3_9ENTE</name>
<organism evidence="7 8">
    <name type="scientific">Vagococcus penaei</name>
    <dbReference type="NCBI Taxonomy" id="633807"/>
    <lineage>
        <taxon>Bacteria</taxon>
        <taxon>Bacillati</taxon>
        <taxon>Bacillota</taxon>
        <taxon>Bacilli</taxon>
        <taxon>Lactobacillales</taxon>
        <taxon>Enterococcaceae</taxon>
        <taxon>Vagococcus</taxon>
    </lineage>
</organism>
<dbReference type="Gene3D" id="1.20.1250.20">
    <property type="entry name" value="MFS general substrate transporter like domains"/>
    <property type="match status" value="2"/>
</dbReference>
<evidence type="ECO:0000256" key="6">
    <source>
        <dbReference type="ARBA" id="ARBA00023136"/>
    </source>
</evidence>
<dbReference type="PANTHER" id="PTHR23514">
    <property type="entry name" value="BYPASS OF STOP CODON PROTEIN 6"/>
    <property type="match status" value="1"/>
</dbReference>
<dbReference type="EMBL" id="CP019609">
    <property type="protein sequence ID" value="AQP53613.1"/>
    <property type="molecule type" value="Genomic_DNA"/>
</dbReference>
<evidence type="ECO:0000256" key="2">
    <source>
        <dbReference type="ARBA" id="ARBA00008335"/>
    </source>
</evidence>
<dbReference type="AlphaFoldDB" id="A0A1Q2D5I3"/>
<dbReference type="PANTHER" id="PTHR23514:SF3">
    <property type="entry name" value="BYPASS OF STOP CODON PROTEIN 6"/>
    <property type="match status" value="1"/>
</dbReference>
<dbReference type="InterPro" id="IPR051788">
    <property type="entry name" value="MFS_Transporter"/>
</dbReference>
<dbReference type="InterPro" id="IPR036259">
    <property type="entry name" value="MFS_trans_sf"/>
</dbReference>
<dbReference type="PROSITE" id="PS50850">
    <property type="entry name" value="MFS"/>
    <property type="match status" value="1"/>
</dbReference>
<keyword evidence="6" id="KW-0472">Membrane</keyword>
<dbReference type="RefSeq" id="WP_077275704.1">
    <property type="nucleotide sequence ID" value="NZ_CP019609.1"/>
</dbReference>
<dbReference type="InterPro" id="IPR011701">
    <property type="entry name" value="MFS"/>
</dbReference>
<dbReference type="STRING" id="633807.BW732_04775"/>
<dbReference type="InterPro" id="IPR020846">
    <property type="entry name" value="MFS_dom"/>
</dbReference>
<dbReference type="OrthoDB" id="1650550at2"/>
<reference evidence="7 8" key="1">
    <citation type="journal article" date="2010" name="Int. J. Syst. Evol. Microbiol.">
        <title>Vagococcus penaei sp. nov., isolated from spoilage microbiota of cooked shrimp (Penaeus vannamei).</title>
        <authorList>
            <person name="Jaffres E."/>
            <person name="Prevost H."/>
            <person name="Rossero A."/>
            <person name="Joffraud J.J."/>
            <person name="Dousset X."/>
        </authorList>
    </citation>
    <scope>NUCLEOTIDE SEQUENCE [LARGE SCALE GENOMIC DNA]</scope>
    <source>
        <strain evidence="7 8">CD276</strain>
    </source>
</reference>
<dbReference type="Proteomes" id="UP000188246">
    <property type="component" value="Chromosome"/>
</dbReference>
<dbReference type="SUPFAM" id="SSF103473">
    <property type="entry name" value="MFS general substrate transporter"/>
    <property type="match status" value="1"/>
</dbReference>
<gene>
    <name evidence="7" type="ORF">BW732_04775</name>
</gene>
<evidence type="ECO:0000256" key="5">
    <source>
        <dbReference type="ARBA" id="ARBA00022989"/>
    </source>
</evidence>
<evidence type="ECO:0000313" key="8">
    <source>
        <dbReference type="Proteomes" id="UP000188246"/>
    </source>
</evidence>
<dbReference type="InterPro" id="IPR005829">
    <property type="entry name" value="Sugar_transporter_CS"/>
</dbReference>
<dbReference type="GO" id="GO:0022857">
    <property type="term" value="F:transmembrane transporter activity"/>
    <property type="evidence" value="ECO:0007669"/>
    <property type="project" value="InterPro"/>
</dbReference>
<sequence>MKQTHRTMEIIAILSLSLMLTSTLSVSGVIPELLLYFNDYSRSSVEWLISVTSIATTIMVGLNPLVSKVISERKSVILGLLLTGIAGVIPFFIVSYPVILVSRIFIGVGIGFLNTRAISLIGERFSGNMRSKLLGFRVSAETIGQTVLTLAAGQLLLVSWQAPFLIYLTAFLILGLYLVYGPKDTLPASDDLPVTEVQSAAKLTRKQVNYVLVNTLFLGILISISVSTILRIPSLLVEQDIGTVLVANRTLSLFMFAGFLAGLCFGSFVVKFGRYILPVFLVISSLGLGLLVLSQTIIFSLLGAFLAGFALTICVSCVFNNLSENITKEALNTANSIVLVGSNLGAATAPLLLGIIAIVNPDLRVPFGLHALILLVIAALLLAKIPRTDKI</sequence>
<protein>
    <submittedName>
        <fullName evidence="7">Uncharacterized protein</fullName>
    </submittedName>
</protein>
<comment type="similarity">
    <text evidence="2">Belongs to the major facilitator superfamily.</text>
</comment>
<keyword evidence="5" id="KW-1133">Transmembrane helix</keyword>
<evidence type="ECO:0000313" key="7">
    <source>
        <dbReference type="EMBL" id="AQP53613.1"/>
    </source>
</evidence>
<comment type="subcellular location">
    <subcellularLocation>
        <location evidence="1">Cell membrane</location>
        <topology evidence="1">Multi-pass membrane protein</topology>
    </subcellularLocation>
</comment>
<proteinExistence type="inferred from homology"/>
<evidence type="ECO:0000256" key="3">
    <source>
        <dbReference type="ARBA" id="ARBA00022448"/>
    </source>
</evidence>
<dbReference type="PROSITE" id="PS00217">
    <property type="entry name" value="SUGAR_TRANSPORT_2"/>
    <property type="match status" value="1"/>
</dbReference>